<evidence type="ECO:0000313" key="2">
    <source>
        <dbReference type="Proteomes" id="UP000316416"/>
    </source>
</evidence>
<evidence type="ECO:0000313" key="1">
    <source>
        <dbReference type="EMBL" id="QPG58441.1"/>
    </source>
</evidence>
<reference evidence="1" key="1">
    <citation type="submission" date="2021-07" db="EMBL/GenBank/DDBJ databases">
        <title>Shewanella sp. YLB-07 whole genome sequence.</title>
        <authorList>
            <person name="Yu L."/>
        </authorList>
    </citation>
    <scope>NUCLEOTIDE SEQUENCE</scope>
    <source>
        <strain evidence="1">YLB-08</strain>
    </source>
</reference>
<sequence>MKKIIILAALLALTGCGSTPDYMKNASSNIFNGMNDSQIKKTVSDIASVKLKDPESVQFRNFKIKRGGDYSGASLPDAVRIVCGERNAKNSYGGYTGFKTFYVDGSGFLNDGNNLSLVCK</sequence>
<dbReference type="RefSeq" id="WP_195873045.1">
    <property type="nucleotide sequence ID" value="NZ_CP045503.2"/>
</dbReference>
<accession>A0ABX6V7X9</accession>
<name>A0ABX6V7X9_9GAMM</name>
<protein>
    <recommendedName>
        <fullName evidence="3">Lipoprotein</fullName>
    </recommendedName>
</protein>
<dbReference type="Proteomes" id="UP000316416">
    <property type="component" value="Chromosome"/>
</dbReference>
<gene>
    <name evidence="1" type="ORF">FM038_014055</name>
</gene>
<proteinExistence type="predicted"/>
<keyword evidence="2" id="KW-1185">Reference proteome</keyword>
<organism evidence="1 2">
    <name type="scientific">Shewanella eurypsychrophilus</name>
    <dbReference type="NCBI Taxonomy" id="2593656"/>
    <lineage>
        <taxon>Bacteria</taxon>
        <taxon>Pseudomonadati</taxon>
        <taxon>Pseudomonadota</taxon>
        <taxon>Gammaproteobacteria</taxon>
        <taxon>Alteromonadales</taxon>
        <taxon>Shewanellaceae</taxon>
        <taxon>Shewanella</taxon>
    </lineage>
</organism>
<dbReference type="PROSITE" id="PS51257">
    <property type="entry name" value="PROKAR_LIPOPROTEIN"/>
    <property type="match status" value="1"/>
</dbReference>
<dbReference type="EMBL" id="CP045503">
    <property type="protein sequence ID" value="QPG58441.1"/>
    <property type="molecule type" value="Genomic_DNA"/>
</dbReference>
<evidence type="ECO:0008006" key="3">
    <source>
        <dbReference type="Google" id="ProtNLM"/>
    </source>
</evidence>